<dbReference type="Proteomes" id="UP000249789">
    <property type="component" value="Unassembled WGS sequence"/>
</dbReference>
<keyword evidence="1" id="KW-1133">Transmembrane helix</keyword>
<evidence type="ECO:0000313" key="3">
    <source>
        <dbReference type="Proteomes" id="UP000249789"/>
    </source>
</evidence>
<dbReference type="EMBL" id="KZ824706">
    <property type="protein sequence ID" value="RAK71906.1"/>
    <property type="molecule type" value="Genomic_DNA"/>
</dbReference>
<dbReference type="RefSeq" id="XP_040795918.1">
    <property type="nucleotide sequence ID" value="XM_040940400.1"/>
</dbReference>
<protein>
    <submittedName>
        <fullName evidence="2">Uncharacterized protein</fullName>
    </submittedName>
</protein>
<name>A0A8G1RI55_9EURO</name>
<evidence type="ECO:0000313" key="2">
    <source>
        <dbReference type="EMBL" id="RAK71906.1"/>
    </source>
</evidence>
<keyword evidence="3" id="KW-1185">Reference proteome</keyword>
<accession>A0A8G1RI55</accession>
<sequence length="67" mass="8173">MLHFPASRAYYQVFCLAFFSGPTMRSFFIFFFSEKRSICRRGYIDICVVLRKRKKHEKCHEPHRSTY</sequence>
<dbReference type="VEuPathDB" id="FungiDB:BO72DRAFT_295345"/>
<dbReference type="AlphaFoldDB" id="A0A8G1RI55"/>
<keyword evidence="1" id="KW-0472">Membrane</keyword>
<reference evidence="2 3" key="1">
    <citation type="submission" date="2018-02" db="EMBL/GenBank/DDBJ databases">
        <title>The genomes of Aspergillus section Nigri reveals drivers in fungal speciation.</title>
        <authorList>
            <consortium name="DOE Joint Genome Institute"/>
            <person name="Vesth T.C."/>
            <person name="Nybo J."/>
            <person name="Theobald S."/>
            <person name="Brandl J."/>
            <person name="Frisvad J.C."/>
            <person name="Nielsen K.F."/>
            <person name="Lyhne E.K."/>
            <person name="Kogle M.E."/>
            <person name="Kuo A."/>
            <person name="Riley R."/>
            <person name="Clum A."/>
            <person name="Nolan M."/>
            <person name="Lipzen A."/>
            <person name="Salamov A."/>
            <person name="Henrissat B."/>
            <person name="Wiebenga A."/>
            <person name="De vries R.P."/>
            <person name="Grigoriev I.V."/>
            <person name="Mortensen U.H."/>
            <person name="Andersen M.R."/>
            <person name="Baker S.E."/>
        </authorList>
    </citation>
    <scope>NUCLEOTIDE SEQUENCE [LARGE SCALE GENOMIC DNA]</scope>
    <source>
        <strain evidence="2 3">CBS 313.89</strain>
    </source>
</reference>
<feature type="transmembrane region" description="Helical" evidence="1">
    <location>
        <begin position="12"/>
        <end position="32"/>
    </location>
</feature>
<evidence type="ECO:0000256" key="1">
    <source>
        <dbReference type="SAM" id="Phobius"/>
    </source>
</evidence>
<proteinExistence type="predicted"/>
<gene>
    <name evidence="2" type="ORF">BO72DRAFT_295345</name>
</gene>
<organism evidence="2 3">
    <name type="scientific">Aspergillus fijiensis CBS 313.89</name>
    <dbReference type="NCBI Taxonomy" id="1448319"/>
    <lineage>
        <taxon>Eukaryota</taxon>
        <taxon>Fungi</taxon>
        <taxon>Dikarya</taxon>
        <taxon>Ascomycota</taxon>
        <taxon>Pezizomycotina</taxon>
        <taxon>Eurotiomycetes</taxon>
        <taxon>Eurotiomycetidae</taxon>
        <taxon>Eurotiales</taxon>
        <taxon>Aspergillaceae</taxon>
        <taxon>Aspergillus</taxon>
    </lineage>
</organism>
<keyword evidence="1" id="KW-0812">Transmembrane</keyword>
<dbReference type="GeneID" id="63857733"/>